<dbReference type="InterPro" id="IPR036179">
    <property type="entry name" value="Ig-like_dom_sf"/>
</dbReference>
<evidence type="ECO:0000256" key="9">
    <source>
        <dbReference type="SAM" id="MobiDB-lite"/>
    </source>
</evidence>
<keyword evidence="4" id="KW-0964">Secreted</keyword>
<dbReference type="GO" id="GO:0005576">
    <property type="term" value="C:extracellular region"/>
    <property type="evidence" value="ECO:0007669"/>
    <property type="project" value="UniProtKB-SubCell"/>
</dbReference>
<keyword evidence="6" id="KW-0391">Immunity</keyword>
<dbReference type="PROSITE" id="PS50835">
    <property type="entry name" value="IG_LIKE"/>
    <property type="match status" value="1"/>
</dbReference>
<evidence type="ECO:0000259" key="10">
    <source>
        <dbReference type="PROSITE" id="PS50835"/>
    </source>
</evidence>
<dbReference type="InterPro" id="IPR007110">
    <property type="entry name" value="Ig-like_dom"/>
</dbReference>
<reference evidence="11" key="2">
    <citation type="submission" date="2025-09" db="UniProtKB">
        <authorList>
            <consortium name="Ensembl"/>
        </authorList>
    </citation>
    <scope>IDENTIFICATION</scope>
</reference>
<dbReference type="GO" id="GO:0005886">
    <property type="term" value="C:plasma membrane"/>
    <property type="evidence" value="ECO:0007669"/>
    <property type="project" value="UniProtKB-SubCell"/>
</dbReference>
<organism evidence="11 12">
    <name type="scientific">Chelydra serpentina</name>
    <name type="common">Snapping turtle</name>
    <name type="synonym">Testudo serpentina</name>
    <dbReference type="NCBI Taxonomy" id="8475"/>
    <lineage>
        <taxon>Eukaryota</taxon>
        <taxon>Metazoa</taxon>
        <taxon>Chordata</taxon>
        <taxon>Craniata</taxon>
        <taxon>Vertebrata</taxon>
        <taxon>Euteleostomi</taxon>
        <taxon>Archelosauria</taxon>
        <taxon>Testudinata</taxon>
        <taxon>Testudines</taxon>
        <taxon>Cryptodira</taxon>
        <taxon>Durocryptodira</taxon>
        <taxon>Americhelydia</taxon>
        <taxon>Chelydroidea</taxon>
        <taxon>Chelydridae</taxon>
        <taxon>Chelydra</taxon>
    </lineage>
</organism>
<evidence type="ECO:0000256" key="7">
    <source>
        <dbReference type="ARBA" id="ARBA00023136"/>
    </source>
</evidence>
<dbReference type="Ensembl" id="ENSCSRT00000006442.1">
    <property type="protein sequence ID" value="ENSCSRP00000006244.1"/>
    <property type="gene ID" value="ENSCSRG00000004630.1"/>
</dbReference>
<comment type="subcellular location">
    <subcellularLocation>
        <location evidence="1">Cell membrane</location>
    </subcellularLocation>
    <subcellularLocation>
        <location evidence="2">Secreted</location>
    </subcellularLocation>
</comment>
<dbReference type="SMART" id="SM00406">
    <property type="entry name" value="IGv"/>
    <property type="match status" value="1"/>
</dbReference>
<dbReference type="Proteomes" id="UP000694403">
    <property type="component" value="Unplaced"/>
</dbReference>
<evidence type="ECO:0000256" key="2">
    <source>
        <dbReference type="ARBA" id="ARBA00004613"/>
    </source>
</evidence>
<dbReference type="InterPro" id="IPR050150">
    <property type="entry name" value="IgV_Light_Chain"/>
</dbReference>
<keyword evidence="8" id="KW-0393">Immunoglobulin domain</keyword>
<dbReference type="AlphaFoldDB" id="A0A8C3RYM3"/>
<feature type="region of interest" description="Disordered" evidence="9">
    <location>
        <begin position="204"/>
        <end position="240"/>
    </location>
</feature>
<evidence type="ECO:0000313" key="12">
    <source>
        <dbReference type="Proteomes" id="UP000694403"/>
    </source>
</evidence>
<dbReference type="FunFam" id="2.60.40.10:FF:000620">
    <property type="entry name" value="Immunoglobulin lambda locus"/>
    <property type="match status" value="1"/>
</dbReference>
<keyword evidence="12" id="KW-1185">Reference proteome</keyword>
<keyword evidence="5" id="KW-0732">Signal</keyword>
<name>A0A8C3RYM3_CHESE</name>
<evidence type="ECO:0000256" key="8">
    <source>
        <dbReference type="ARBA" id="ARBA00023319"/>
    </source>
</evidence>
<keyword evidence="7" id="KW-0472">Membrane</keyword>
<evidence type="ECO:0000256" key="1">
    <source>
        <dbReference type="ARBA" id="ARBA00004236"/>
    </source>
</evidence>
<feature type="domain" description="Ig-like" evidence="10">
    <location>
        <begin position="12"/>
        <end position="123"/>
    </location>
</feature>
<evidence type="ECO:0000256" key="5">
    <source>
        <dbReference type="ARBA" id="ARBA00022729"/>
    </source>
</evidence>
<proteinExistence type="predicted"/>
<evidence type="ECO:0000256" key="4">
    <source>
        <dbReference type="ARBA" id="ARBA00022525"/>
    </source>
</evidence>
<evidence type="ECO:0000256" key="6">
    <source>
        <dbReference type="ARBA" id="ARBA00022859"/>
    </source>
</evidence>
<dbReference type="InterPro" id="IPR013106">
    <property type="entry name" value="Ig_V-set"/>
</dbReference>
<dbReference type="Pfam" id="PF07686">
    <property type="entry name" value="V-set"/>
    <property type="match status" value="1"/>
</dbReference>
<dbReference type="GO" id="GO:0002376">
    <property type="term" value="P:immune system process"/>
    <property type="evidence" value="ECO:0007669"/>
    <property type="project" value="UniProtKB-KW"/>
</dbReference>
<reference evidence="11" key="1">
    <citation type="submission" date="2025-08" db="UniProtKB">
        <authorList>
            <consortium name="Ensembl"/>
        </authorList>
    </citation>
    <scope>IDENTIFICATION</scope>
</reference>
<dbReference type="SMART" id="SM00409">
    <property type="entry name" value="IG"/>
    <property type="match status" value="1"/>
</dbReference>
<accession>A0A8C3RYM3</accession>
<sequence length="240" mass="25322">MLWSHFIPVFSPPVSGSLAQYVLTQPPSVSVSPGQNAQLTCSGNSIGSGNVQWYQQKPGSAPLLVIYGSSNRPSGIPERFSGASSGSMARLTITGVQAQDEADYYCQLWDSSAAQWGSETKTSLPQPGLRPAHAAAWSVLITPHTDNCSSQGNSPPSHVLPPHYASAARGTGSLLPLGVNIPTVFNGERERFISPYRLKIPEGCHPGTSCSGRKGGSRGESSEHISGVVSQSHDSREPDP</sequence>
<evidence type="ECO:0000313" key="11">
    <source>
        <dbReference type="Ensembl" id="ENSCSRP00000006244.1"/>
    </source>
</evidence>
<dbReference type="InterPro" id="IPR013783">
    <property type="entry name" value="Ig-like_fold"/>
</dbReference>
<dbReference type="PANTHER" id="PTHR23267">
    <property type="entry name" value="IMMUNOGLOBULIN LIGHT CHAIN"/>
    <property type="match status" value="1"/>
</dbReference>
<dbReference type="InterPro" id="IPR003599">
    <property type="entry name" value="Ig_sub"/>
</dbReference>
<keyword evidence="3" id="KW-1003">Cell membrane</keyword>
<evidence type="ECO:0000256" key="3">
    <source>
        <dbReference type="ARBA" id="ARBA00022475"/>
    </source>
</evidence>
<protein>
    <recommendedName>
        <fullName evidence="10">Ig-like domain-containing protein</fullName>
    </recommendedName>
</protein>
<dbReference type="SUPFAM" id="SSF48726">
    <property type="entry name" value="Immunoglobulin"/>
    <property type="match status" value="1"/>
</dbReference>
<dbReference type="Gene3D" id="2.60.40.10">
    <property type="entry name" value="Immunoglobulins"/>
    <property type="match status" value="1"/>
</dbReference>